<accession>A0A6B3RJ18</accession>
<evidence type="ECO:0000256" key="3">
    <source>
        <dbReference type="SAM" id="SignalP"/>
    </source>
</evidence>
<organism evidence="4 5">
    <name type="scientific">Pseudotabrizicola algicola</name>
    <dbReference type="NCBI Taxonomy" id="2709381"/>
    <lineage>
        <taxon>Bacteria</taxon>
        <taxon>Pseudomonadati</taxon>
        <taxon>Pseudomonadota</taxon>
        <taxon>Alphaproteobacteria</taxon>
        <taxon>Rhodobacterales</taxon>
        <taxon>Paracoccaceae</taxon>
        <taxon>Pseudotabrizicola</taxon>
    </lineage>
</organism>
<name>A0A6B3RJ18_9RHOB</name>
<dbReference type="SMART" id="SM00935">
    <property type="entry name" value="OmpH"/>
    <property type="match status" value="1"/>
</dbReference>
<dbReference type="EMBL" id="JAAIKE010000001">
    <property type="protein sequence ID" value="NEX45103.1"/>
    <property type="molecule type" value="Genomic_DNA"/>
</dbReference>
<dbReference type="SUPFAM" id="SSF111384">
    <property type="entry name" value="OmpH-like"/>
    <property type="match status" value="1"/>
</dbReference>
<sequence>MLGAVLRTALVLFGLAAAAPLWAQEATGPRPTPELGLFSSVVTLDRVRLFEDSLMGEAILARIEAASNDLVAENRRLEAALEAEERDLTARRAILPNDAFRELARDFDTKVEELRVAQEVKSRALTRMRDSEQQRFYEAAVPVLAELMQDLGAVAIIDRSAVILSFDRIDITAQAIARLDSELGDGSNLPPVPQDSEDGAGDGAEPLPALPQP</sequence>
<protein>
    <submittedName>
        <fullName evidence="4">OmpH family outer membrane protein</fullName>
    </submittedName>
</protein>
<evidence type="ECO:0000256" key="1">
    <source>
        <dbReference type="SAM" id="Coils"/>
    </source>
</evidence>
<keyword evidence="1" id="KW-0175">Coiled coil</keyword>
<evidence type="ECO:0000256" key="2">
    <source>
        <dbReference type="SAM" id="MobiDB-lite"/>
    </source>
</evidence>
<feature type="signal peptide" evidence="3">
    <location>
        <begin position="1"/>
        <end position="23"/>
    </location>
</feature>
<proteinExistence type="predicted"/>
<dbReference type="Pfam" id="PF03938">
    <property type="entry name" value="OmpH"/>
    <property type="match status" value="1"/>
</dbReference>
<comment type="caution">
    <text evidence="4">The sequence shown here is derived from an EMBL/GenBank/DDBJ whole genome shotgun (WGS) entry which is preliminary data.</text>
</comment>
<reference evidence="4 5" key="1">
    <citation type="submission" date="2020-02" db="EMBL/GenBank/DDBJ databases">
        <title>Rhodobacter algicola sp. nov., isolated from microalga culture.</title>
        <authorList>
            <person name="Park C.-Y."/>
        </authorList>
    </citation>
    <scope>NUCLEOTIDE SEQUENCE [LARGE SCALE GENOMIC DNA]</scope>
    <source>
        <strain evidence="4 5">ETT8</strain>
    </source>
</reference>
<dbReference type="Gene3D" id="3.30.910.20">
    <property type="entry name" value="Skp domain"/>
    <property type="match status" value="1"/>
</dbReference>
<dbReference type="AlphaFoldDB" id="A0A6B3RJ18"/>
<feature type="coiled-coil region" evidence="1">
    <location>
        <begin position="60"/>
        <end position="87"/>
    </location>
</feature>
<dbReference type="GO" id="GO:0051082">
    <property type="term" value="F:unfolded protein binding"/>
    <property type="evidence" value="ECO:0007669"/>
    <property type="project" value="InterPro"/>
</dbReference>
<dbReference type="InterPro" id="IPR024930">
    <property type="entry name" value="Skp_dom_sf"/>
</dbReference>
<gene>
    <name evidence="4" type="ORF">G3572_02725</name>
</gene>
<keyword evidence="3" id="KW-0732">Signal</keyword>
<dbReference type="RefSeq" id="WP_164609122.1">
    <property type="nucleotide sequence ID" value="NZ_JAAIKE010000001.1"/>
</dbReference>
<feature type="chain" id="PRO_5025651687" evidence="3">
    <location>
        <begin position="24"/>
        <end position="213"/>
    </location>
</feature>
<feature type="region of interest" description="Disordered" evidence="2">
    <location>
        <begin position="182"/>
        <end position="213"/>
    </location>
</feature>
<dbReference type="InterPro" id="IPR005632">
    <property type="entry name" value="Chaperone_Skp"/>
</dbReference>
<keyword evidence="5" id="KW-1185">Reference proteome</keyword>
<evidence type="ECO:0000313" key="5">
    <source>
        <dbReference type="Proteomes" id="UP000481421"/>
    </source>
</evidence>
<dbReference type="Proteomes" id="UP000481421">
    <property type="component" value="Unassembled WGS sequence"/>
</dbReference>
<evidence type="ECO:0000313" key="4">
    <source>
        <dbReference type="EMBL" id="NEX45103.1"/>
    </source>
</evidence>